<gene>
    <name evidence="1" type="ORF">SAMN05421748_103184</name>
</gene>
<accession>A0A285H2S5</accession>
<evidence type="ECO:0000313" key="2">
    <source>
        <dbReference type="Proteomes" id="UP000219612"/>
    </source>
</evidence>
<dbReference type="AlphaFoldDB" id="A0A285H2S5"/>
<evidence type="ECO:0008006" key="3">
    <source>
        <dbReference type="Google" id="ProtNLM"/>
    </source>
</evidence>
<sequence length="136" mass="14372">MAKSVLLNSYIAINAGDLSAYCSKIELKAECEDQDVTTFASGGWNERLAGLRSFELGLGFKQDVAAAAIDSIMFALLFTVVTFETRLSNAVVGTSNPKYTGSILIKEWTPINGSVGDVAELDVTFPGSGALVRATA</sequence>
<dbReference type="NCBIfam" id="NF047353">
    <property type="entry name" value="tube_lmo2291"/>
    <property type="match status" value="1"/>
</dbReference>
<organism evidence="1 2">
    <name type="scientific">Paractinoplanes atraurantiacus</name>
    <dbReference type="NCBI Taxonomy" id="1036182"/>
    <lineage>
        <taxon>Bacteria</taxon>
        <taxon>Bacillati</taxon>
        <taxon>Actinomycetota</taxon>
        <taxon>Actinomycetes</taxon>
        <taxon>Micromonosporales</taxon>
        <taxon>Micromonosporaceae</taxon>
        <taxon>Paractinoplanes</taxon>
    </lineage>
</organism>
<evidence type="ECO:0000313" key="1">
    <source>
        <dbReference type="EMBL" id="SNY29056.1"/>
    </source>
</evidence>
<dbReference type="RefSeq" id="WP_097319406.1">
    <property type="nucleotide sequence ID" value="NZ_OBDY01000003.1"/>
</dbReference>
<dbReference type="OrthoDB" id="3387635at2"/>
<keyword evidence="2" id="KW-1185">Reference proteome</keyword>
<proteinExistence type="predicted"/>
<protein>
    <recommendedName>
        <fullName evidence="3">Phage tail tube protein</fullName>
    </recommendedName>
</protein>
<reference evidence="1 2" key="1">
    <citation type="submission" date="2017-09" db="EMBL/GenBank/DDBJ databases">
        <authorList>
            <person name="Ehlers B."/>
            <person name="Leendertz F.H."/>
        </authorList>
    </citation>
    <scope>NUCLEOTIDE SEQUENCE [LARGE SCALE GENOMIC DNA]</scope>
    <source>
        <strain evidence="1 2">CGMCC 4.6857</strain>
    </source>
</reference>
<dbReference type="Proteomes" id="UP000219612">
    <property type="component" value="Unassembled WGS sequence"/>
</dbReference>
<dbReference type="EMBL" id="OBDY01000003">
    <property type="protein sequence ID" value="SNY29056.1"/>
    <property type="molecule type" value="Genomic_DNA"/>
</dbReference>
<name>A0A285H2S5_9ACTN</name>